<evidence type="ECO:0000313" key="4">
    <source>
        <dbReference type="EMBL" id="VAW43810.1"/>
    </source>
</evidence>
<dbReference type="InterPro" id="IPR038492">
    <property type="entry name" value="GBBH-like_N_sf"/>
</dbReference>
<proteinExistence type="predicted"/>
<keyword evidence="2" id="KW-0408">Iron</keyword>
<dbReference type="Gene3D" id="3.30.2020.30">
    <property type="match status" value="1"/>
</dbReference>
<dbReference type="PANTHER" id="PTHR35303">
    <property type="entry name" value="OS02G0197800 PROTEIN"/>
    <property type="match status" value="1"/>
</dbReference>
<reference evidence="4" key="1">
    <citation type="submission" date="2018-06" db="EMBL/GenBank/DDBJ databases">
        <authorList>
            <person name="Zhirakovskaya E."/>
        </authorList>
    </citation>
    <scope>NUCLEOTIDE SEQUENCE</scope>
</reference>
<dbReference type="EMBL" id="UOFB01000002">
    <property type="protein sequence ID" value="VAW43810.1"/>
    <property type="molecule type" value="Genomic_DNA"/>
</dbReference>
<dbReference type="Pfam" id="PF06155">
    <property type="entry name" value="GBBH-like_N"/>
    <property type="match status" value="1"/>
</dbReference>
<organism evidence="4">
    <name type="scientific">hydrothermal vent metagenome</name>
    <dbReference type="NCBI Taxonomy" id="652676"/>
    <lineage>
        <taxon>unclassified sequences</taxon>
        <taxon>metagenomes</taxon>
        <taxon>ecological metagenomes</taxon>
    </lineage>
</organism>
<evidence type="ECO:0000259" key="3">
    <source>
        <dbReference type="Pfam" id="PF06155"/>
    </source>
</evidence>
<sequence>MPIPTQIKLHKISRKLEIHFPCKTSTQGEEDIFELPCEFLRVYSQSAEVTGHAPGQEVLQLDKQNVNITDITPVGNYAIKLHFDDGHDTGIYTWERLYDLGQHQTDYWTDYLRRLMRAGHTHPDLEKLKAKHH</sequence>
<accession>A0A3B0VTW1</accession>
<evidence type="ECO:0000256" key="1">
    <source>
        <dbReference type="ARBA" id="ARBA00022723"/>
    </source>
</evidence>
<dbReference type="InterPro" id="IPR010376">
    <property type="entry name" value="GBBH-like_N"/>
</dbReference>
<dbReference type="PANTHER" id="PTHR35303:SF5">
    <property type="entry name" value="OS02G0197800 PROTEIN"/>
    <property type="match status" value="1"/>
</dbReference>
<evidence type="ECO:0000256" key="2">
    <source>
        <dbReference type="ARBA" id="ARBA00023004"/>
    </source>
</evidence>
<name>A0A3B0VTW1_9ZZZZ</name>
<keyword evidence="1" id="KW-0479">Metal-binding</keyword>
<dbReference type="GO" id="GO:0046872">
    <property type="term" value="F:metal ion binding"/>
    <property type="evidence" value="ECO:0007669"/>
    <property type="project" value="UniProtKB-KW"/>
</dbReference>
<feature type="domain" description="Gamma-butyrobetaine hydroxylase-like N-terminal" evidence="3">
    <location>
        <begin position="7"/>
        <end position="98"/>
    </location>
</feature>
<dbReference type="AlphaFoldDB" id="A0A3B0VTW1"/>
<protein>
    <recommendedName>
        <fullName evidence="3">Gamma-butyrobetaine hydroxylase-like N-terminal domain-containing protein</fullName>
    </recommendedName>
</protein>
<gene>
    <name evidence="4" type="ORF">MNBD_GAMMA04-2059</name>
</gene>